<dbReference type="AlphaFoldDB" id="A0AAD7I9W2"/>
<name>A0AAD7I9W2_9AGAR</name>
<proteinExistence type="predicted"/>
<dbReference type="Proteomes" id="UP001215598">
    <property type="component" value="Unassembled WGS sequence"/>
</dbReference>
<keyword evidence="3" id="KW-1185">Reference proteome</keyword>
<dbReference type="EMBL" id="JARKIB010000116">
    <property type="protein sequence ID" value="KAJ7737499.1"/>
    <property type="molecule type" value="Genomic_DNA"/>
</dbReference>
<comment type="caution">
    <text evidence="2">The sequence shown here is derived from an EMBL/GenBank/DDBJ whole genome shotgun (WGS) entry which is preliminary data.</text>
</comment>
<protein>
    <submittedName>
        <fullName evidence="2">Uncharacterized protein</fullName>
    </submittedName>
</protein>
<reference evidence="2" key="1">
    <citation type="submission" date="2023-03" db="EMBL/GenBank/DDBJ databases">
        <title>Massive genome expansion in bonnet fungi (Mycena s.s.) driven by repeated elements and novel gene families across ecological guilds.</title>
        <authorList>
            <consortium name="Lawrence Berkeley National Laboratory"/>
            <person name="Harder C.B."/>
            <person name="Miyauchi S."/>
            <person name="Viragh M."/>
            <person name="Kuo A."/>
            <person name="Thoen E."/>
            <person name="Andreopoulos B."/>
            <person name="Lu D."/>
            <person name="Skrede I."/>
            <person name="Drula E."/>
            <person name="Henrissat B."/>
            <person name="Morin E."/>
            <person name="Kohler A."/>
            <person name="Barry K."/>
            <person name="LaButti K."/>
            <person name="Morin E."/>
            <person name="Salamov A."/>
            <person name="Lipzen A."/>
            <person name="Mereny Z."/>
            <person name="Hegedus B."/>
            <person name="Baldrian P."/>
            <person name="Stursova M."/>
            <person name="Weitz H."/>
            <person name="Taylor A."/>
            <person name="Grigoriev I.V."/>
            <person name="Nagy L.G."/>
            <person name="Martin F."/>
            <person name="Kauserud H."/>
        </authorList>
    </citation>
    <scope>NUCLEOTIDE SEQUENCE</scope>
    <source>
        <strain evidence="2">CBHHK182m</strain>
    </source>
</reference>
<organism evidence="2 3">
    <name type="scientific">Mycena metata</name>
    <dbReference type="NCBI Taxonomy" id="1033252"/>
    <lineage>
        <taxon>Eukaryota</taxon>
        <taxon>Fungi</taxon>
        <taxon>Dikarya</taxon>
        <taxon>Basidiomycota</taxon>
        <taxon>Agaricomycotina</taxon>
        <taxon>Agaricomycetes</taxon>
        <taxon>Agaricomycetidae</taxon>
        <taxon>Agaricales</taxon>
        <taxon>Marasmiineae</taxon>
        <taxon>Mycenaceae</taxon>
        <taxon>Mycena</taxon>
    </lineage>
</organism>
<feature type="non-terminal residue" evidence="2">
    <location>
        <position position="1"/>
    </location>
</feature>
<sequence length="134" mass="14969">EQEHKEVKAFYQRTNKNDAVGQITQLERREAALQKITRDKNDAARIPPIATVEEPLAPVPDAPGGKRKRRAQASAKTVSPFLDFVESESLPYTPPEVHFHISMSRNFHCNLPTWLGEHAGDPAVAVSLIAYLEN</sequence>
<evidence type="ECO:0000313" key="2">
    <source>
        <dbReference type="EMBL" id="KAJ7737499.1"/>
    </source>
</evidence>
<evidence type="ECO:0000256" key="1">
    <source>
        <dbReference type="SAM" id="MobiDB-lite"/>
    </source>
</evidence>
<accession>A0AAD7I9W2</accession>
<gene>
    <name evidence="2" type="ORF">B0H16DRAFT_1325839</name>
</gene>
<evidence type="ECO:0000313" key="3">
    <source>
        <dbReference type="Proteomes" id="UP001215598"/>
    </source>
</evidence>
<feature type="region of interest" description="Disordered" evidence="1">
    <location>
        <begin position="50"/>
        <end position="74"/>
    </location>
</feature>